<keyword evidence="1" id="KW-0547">Nucleotide-binding</keyword>
<dbReference type="Pfam" id="PF08433">
    <property type="entry name" value="KTI12"/>
    <property type="match status" value="1"/>
</dbReference>
<dbReference type="Proteomes" id="UP000230066">
    <property type="component" value="Unassembled WGS sequence"/>
</dbReference>
<evidence type="ECO:0000256" key="4">
    <source>
        <dbReference type="ARBA" id="ARBA00026170"/>
    </source>
</evidence>
<evidence type="ECO:0000256" key="2">
    <source>
        <dbReference type="ARBA" id="ARBA00022840"/>
    </source>
</evidence>
<comment type="similarity">
    <text evidence="3">Belongs to the KTI12 family.</text>
</comment>
<evidence type="ECO:0000313" key="5">
    <source>
        <dbReference type="EMBL" id="THD26276.1"/>
    </source>
</evidence>
<reference evidence="5" key="1">
    <citation type="submission" date="2019-03" db="EMBL/GenBank/DDBJ databases">
        <title>Improved annotation for the trematode Fasciola hepatica.</title>
        <authorList>
            <person name="Choi Y.-J."/>
            <person name="Martin J."/>
            <person name="Mitreva M."/>
        </authorList>
    </citation>
    <scope>NUCLEOTIDE SEQUENCE [LARGE SCALE GENOMIC DNA]</scope>
</reference>
<dbReference type="Gene3D" id="3.40.50.300">
    <property type="entry name" value="P-loop containing nucleotide triphosphate hydrolases"/>
    <property type="match status" value="1"/>
</dbReference>
<name>A0A4E0RF91_FASHE</name>
<dbReference type="AlphaFoldDB" id="A0A4E0RF91"/>
<dbReference type="SUPFAM" id="SSF52540">
    <property type="entry name" value="P-loop containing nucleoside triphosphate hydrolases"/>
    <property type="match status" value="1"/>
</dbReference>
<keyword evidence="2" id="KW-0067">ATP-binding</keyword>
<protein>
    <recommendedName>
        <fullName evidence="4">Protein KTI12 homolog</fullName>
    </recommendedName>
</protein>
<sequence length="319" mass="35313">MPLIIVCGYPCSGKSSVVAALVLSLQSMGFTSDVLVLPEPFSTALNGDNPRETIYADSKKERELRSHHKSEVERILSAGSRSGQAMTNPHRSVVIMDACNYIKGYRYELYCLAKSLKHPHAVLFCDTPRESVIQWNAKIQRYSNDLLLDMIARFEAPQTSHRWDSPLFTVQPHLWSSAEQIDVDSVAAELQQTVLSENAPSVKTNRSTQLAQVAPTDFLQEIERTTQSVVDHILQAQALGSQSVGLPSSFGSSSANAPQLSLINRPIQYSLPELTRFKRRYITLQKNNIADPTASRSLPDSSTVAVGFMNYIACSGIQR</sequence>
<evidence type="ECO:0000256" key="3">
    <source>
        <dbReference type="ARBA" id="ARBA00025768"/>
    </source>
</evidence>
<comment type="caution">
    <text evidence="5">The sequence shown here is derived from an EMBL/GenBank/DDBJ whole genome shotgun (WGS) entry which is preliminary data.</text>
</comment>
<organism evidence="5 6">
    <name type="scientific">Fasciola hepatica</name>
    <name type="common">Liver fluke</name>
    <dbReference type="NCBI Taxonomy" id="6192"/>
    <lineage>
        <taxon>Eukaryota</taxon>
        <taxon>Metazoa</taxon>
        <taxon>Spiralia</taxon>
        <taxon>Lophotrochozoa</taxon>
        <taxon>Platyhelminthes</taxon>
        <taxon>Trematoda</taxon>
        <taxon>Digenea</taxon>
        <taxon>Plagiorchiida</taxon>
        <taxon>Echinostomata</taxon>
        <taxon>Echinostomatoidea</taxon>
        <taxon>Fasciolidae</taxon>
        <taxon>Fasciola</taxon>
    </lineage>
</organism>
<evidence type="ECO:0000313" key="6">
    <source>
        <dbReference type="Proteomes" id="UP000230066"/>
    </source>
</evidence>
<evidence type="ECO:0000256" key="1">
    <source>
        <dbReference type="ARBA" id="ARBA00022741"/>
    </source>
</evidence>
<accession>A0A4E0RF91</accession>
<proteinExistence type="inferred from homology"/>
<dbReference type="InterPro" id="IPR027417">
    <property type="entry name" value="P-loop_NTPase"/>
</dbReference>
<dbReference type="InterPro" id="IPR013641">
    <property type="entry name" value="KTI12/PSTK"/>
</dbReference>
<keyword evidence="6" id="KW-1185">Reference proteome</keyword>
<dbReference type="EMBL" id="JXXN02000796">
    <property type="protein sequence ID" value="THD26276.1"/>
    <property type="molecule type" value="Genomic_DNA"/>
</dbReference>
<gene>
    <name evidence="5" type="ORF">D915_002966</name>
</gene>
<dbReference type="PANTHER" id="PTHR12435">
    <property type="match status" value="1"/>
</dbReference>
<dbReference type="GO" id="GO:0005524">
    <property type="term" value="F:ATP binding"/>
    <property type="evidence" value="ECO:0007669"/>
    <property type="project" value="UniProtKB-KW"/>
</dbReference>